<proteinExistence type="predicted"/>
<evidence type="ECO:0000313" key="2">
    <source>
        <dbReference type="EMBL" id="GAQ89875.1"/>
    </source>
</evidence>
<evidence type="ECO:0000259" key="1">
    <source>
        <dbReference type="Pfam" id="PF14977"/>
    </source>
</evidence>
<accession>A0A1Y1IG92</accession>
<sequence>MSSFYEDSNRRRLLCWFTSQGEGKIYYETGQVRVSMTKTDCTFFAPDGHVARKWTWPRLLKQPEEIRLGERINVTLIDGDNIVTKLKLQKNGRITEFESGRAARR</sequence>
<organism evidence="2 3">
    <name type="scientific">Klebsormidium nitens</name>
    <name type="common">Green alga</name>
    <name type="synonym">Ulothrix nitens</name>
    <dbReference type="NCBI Taxonomy" id="105231"/>
    <lineage>
        <taxon>Eukaryota</taxon>
        <taxon>Viridiplantae</taxon>
        <taxon>Streptophyta</taxon>
        <taxon>Klebsormidiophyceae</taxon>
        <taxon>Klebsormidiales</taxon>
        <taxon>Klebsormidiaceae</taxon>
        <taxon>Klebsormidium</taxon>
    </lineage>
</organism>
<dbReference type="InterPro" id="IPR029281">
    <property type="entry name" value="FAM194_C"/>
</dbReference>
<keyword evidence="3" id="KW-1185">Reference proteome</keyword>
<evidence type="ECO:0000313" key="3">
    <source>
        <dbReference type="Proteomes" id="UP000054558"/>
    </source>
</evidence>
<feature type="domain" description="FAM194 C-terminal" evidence="1">
    <location>
        <begin position="5"/>
        <end position="85"/>
    </location>
</feature>
<dbReference type="Pfam" id="PF14977">
    <property type="entry name" value="FAM194"/>
    <property type="match status" value="1"/>
</dbReference>
<dbReference type="EMBL" id="DF237521">
    <property type="protein sequence ID" value="GAQ89875.1"/>
    <property type="molecule type" value="Genomic_DNA"/>
</dbReference>
<protein>
    <recommendedName>
        <fullName evidence="1">FAM194 C-terminal domain-containing protein</fullName>
    </recommendedName>
</protein>
<name>A0A1Y1IG92_KLENI</name>
<reference evidence="2 3" key="1">
    <citation type="journal article" date="2014" name="Nat. Commun.">
        <title>Klebsormidium flaccidum genome reveals primary factors for plant terrestrial adaptation.</title>
        <authorList>
            <person name="Hori K."/>
            <person name="Maruyama F."/>
            <person name="Fujisawa T."/>
            <person name="Togashi T."/>
            <person name="Yamamoto N."/>
            <person name="Seo M."/>
            <person name="Sato S."/>
            <person name="Yamada T."/>
            <person name="Mori H."/>
            <person name="Tajima N."/>
            <person name="Moriyama T."/>
            <person name="Ikeuchi M."/>
            <person name="Watanabe M."/>
            <person name="Wada H."/>
            <person name="Kobayashi K."/>
            <person name="Saito M."/>
            <person name="Masuda T."/>
            <person name="Sasaki-Sekimoto Y."/>
            <person name="Mashiguchi K."/>
            <person name="Awai K."/>
            <person name="Shimojima M."/>
            <person name="Masuda S."/>
            <person name="Iwai M."/>
            <person name="Nobusawa T."/>
            <person name="Narise T."/>
            <person name="Kondo S."/>
            <person name="Saito H."/>
            <person name="Sato R."/>
            <person name="Murakawa M."/>
            <person name="Ihara Y."/>
            <person name="Oshima-Yamada Y."/>
            <person name="Ohtaka K."/>
            <person name="Satoh M."/>
            <person name="Sonobe K."/>
            <person name="Ishii M."/>
            <person name="Ohtani R."/>
            <person name="Kanamori-Sato M."/>
            <person name="Honoki R."/>
            <person name="Miyazaki D."/>
            <person name="Mochizuki H."/>
            <person name="Umetsu J."/>
            <person name="Higashi K."/>
            <person name="Shibata D."/>
            <person name="Kamiya Y."/>
            <person name="Sato N."/>
            <person name="Nakamura Y."/>
            <person name="Tabata S."/>
            <person name="Ida S."/>
            <person name="Kurokawa K."/>
            <person name="Ohta H."/>
        </authorList>
    </citation>
    <scope>NUCLEOTIDE SEQUENCE [LARGE SCALE GENOMIC DNA]</scope>
    <source>
        <strain evidence="2 3">NIES-2285</strain>
    </source>
</reference>
<dbReference type="Proteomes" id="UP000054558">
    <property type="component" value="Unassembled WGS sequence"/>
</dbReference>
<gene>
    <name evidence="2" type="ORF">KFL_005720050</name>
</gene>
<dbReference type="AlphaFoldDB" id="A0A1Y1IG92"/>